<keyword evidence="4" id="KW-0546">Nucleotide metabolism</keyword>
<reference evidence="6" key="1">
    <citation type="journal article" date="2008" name="Intervirology">
        <title>Phylogeny of duck enteritis virus: evolutionary relationship in the family Herpesviridae.</title>
        <authorList>
            <person name="Liu S."/>
            <person name="Li H."/>
            <person name="Li Y."/>
            <person name="Han Z."/>
            <person name="Shao Y."/>
            <person name="An R."/>
            <person name="Kong X."/>
        </authorList>
    </citation>
    <scope>NUCLEOTIDE SEQUENCE</scope>
</reference>
<proteinExistence type="inferred from homology"/>
<sequence length="447" mass="49720">MATGNCGAPKRVIQDLRSNESTSPTGPVCFCVEEAIVSHDRTGEGGYWFCGVDRTDPRCLRLDNTKAIDTPDSCRPGEILVALIETGVRVAFPNNYVVLVTRLLLSSDSIGGGSPFLRIANGVVDAGYRGTIRLVVYYDGSITKIPPNALSVRLALVKLSDDQEIQRRILFDLYDASNYYECGGKFIESVRDATVNCSPETQLSLLRLPPDNAKIWPGTQCESMVVITSDAAAATTQYIADPKQVSFAVKHSRYVVLGLYKVPDDKEAKPSIMFSSCGKMSTLRPFFDTFNRKRLEDAGYDIPLPRDLELQPRTFTEVKIRQIYNCKTSDVLPCIFGRSSMNAKGLTVLPTRWLEGEWLTFLIYNFTRKTVFLNAGDRVAQLVLISRDANLWIPPHHNYSDPCPPAMLSTSAPYVTYPSPVWRFTLHYDTEAMTSERREGGFGSTGI</sequence>
<evidence type="ECO:0000313" key="13">
    <source>
        <dbReference type="EMBL" id="AJG04877.1"/>
    </source>
</evidence>
<dbReference type="EMBL" id="JQ673560">
    <property type="protein sequence ID" value="AGA17800.1"/>
    <property type="molecule type" value="Genomic_DNA"/>
</dbReference>
<dbReference type="EMBL" id="EU082088">
    <property type="protein sequence ID" value="ABU49243.1"/>
    <property type="molecule type" value="Genomic_DNA"/>
</dbReference>
<evidence type="ECO:0000313" key="7">
    <source>
        <dbReference type="EMBL" id="ABU49243.1"/>
    </source>
</evidence>
<keyword evidence="3" id="KW-0460">Magnesium</keyword>
<dbReference type="Proteomes" id="UP000114267">
    <property type="component" value="Segment"/>
</dbReference>
<accession>A4ZX82</accession>
<reference evidence="14" key="9">
    <citation type="submission" date="2014-03" db="EMBL/GenBank/DDBJ databases">
        <title>Protective efficacy and genomic characteristics of a duck enteritis virus attenuated by serial passage in chick embryo fibroblast.</title>
        <authorList>
            <person name="Yang C."/>
            <person name="Li Q."/>
            <person name="Li J."/>
            <person name="Liu D."/>
            <person name="Li L."/>
            <person name="Li H."/>
            <person name="Xia Y."/>
            <person name="Yang H."/>
            <person name="Yu K."/>
        </authorList>
    </citation>
    <scope>NUCLEOTIDE SEQUENCE [LARGE SCALE GENOMIC DNA]</scope>
</reference>
<dbReference type="EMBL" id="JQ647509">
    <property type="protein sequence ID" value="AFC61831.1"/>
    <property type="molecule type" value="Genomic_DNA"/>
</dbReference>
<dbReference type="Proteomes" id="UP000168285">
    <property type="component" value="Segment"/>
</dbReference>
<dbReference type="Proteomes" id="UP000164963">
    <property type="component" value="Genome"/>
</dbReference>
<dbReference type="EMBL" id="KF263690">
    <property type="protein sequence ID" value="AGW24803.1"/>
    <property type="molecule type" value="Genomic_DNA"/>
</dbReference>
<dbReference type="Proteomes" id="UP000112239">
    <property type="component" value="Segment"/>
</dbReference>
<dbReference type="Gene3D" id="2.70.40.10">
    <property type="match status" value="2"/>
</dbReference>
<keyword evidence="2" id="KW-0378">Hydrolase</keyword>
<evidence type="ECO:0000313" key="10">
    <source>
        <dbReference type="EMBL" id="AGA17800.1"/>
    </source>
</evidence>
<dbReference type="KEGG" id="vg:80532472"/>
<dbReference type="InterPro" id="IPR034745">
    <property type="entry name" value="HSV_DUT"/>
</dbReference>
<evidence type="ECO:0000313" key="18">
    <source>
        <dbReference type="Proteomes" id="UP000164963"/>
    </source>
</evidence>
<keyword evidence="19" id="KW-1185">Reference proteome</keyword>
<dbReference type="GO" id="GO:0046872">
    <property type="term" value="F:metal ion binding"/>
    <property type="evidence" value="ECO:0007669"/>
    <property type="project" value="UniProtKB-KW"/>
</dbReference>
<evidence type="ECO:0000256" key="4">
    <source>
        <dbReference type="ARBA" id="ARBA00023080"/>
    </source>
</evidence>
<dbReference type="EMBL" id="KJ549663">
    <property type="protein sequence ID" value="AJG04877.1"/>
    <property type="molecule type" value="Genomic_DNA"/>
</dbReference>
<dbReference type="GO" id="GO:0004170">
    <property type="term" value="F:dUTP diphosphatase activity"/>
    <property type="evidence" value="ECO:0007669"/>
    <property type="project" value="InterPro"/>
</dbReference>
<gene>
    <name evidence="6" type="primary">UL50</name>
    <name evidence="10" type="synonym">DEVCV10</name>
    <name evidence="11" type="synonym">ORF08</name>
    <name evidence="13" type="synonym">ORF10</name>
</gene>
<dbReference type="Proteomes" id="UP000098628">
    <property type="component" value="Genome"/>
</dbReference>
<dbReference type="OrthoDB" id="13493at10239"/>
<dbReference type="GO" id="GO:0046080">
    <property type="term" value="P:dUTP metabolic process"/>
    <property type="evidence" value="ECO:0007669"/>
    <property type="project" value="InterPro"/>
</dbReference>
<dbReference type="CDD" id="cd07557">
    <property type="entry name" value="trimeric_dUTPase"/>
    <property type="match status" value="1"/>
</dbReference>
<reference evidence="10 20" key="8">
    <citation type="journal article" date="2014" name="Virus Genes">
        <title>Comparative genomic sequence analysis between a standard challenge strain and a vaccine strain of duck enteritis virus in China.</title>
        <authorList>
            <person name="Yang C."/>
            <person name="Li Q."/>
            <person name="Li J."/>
            <person name="Zhang G."/>
            <person name="Li H."/>
            <person name="Xia Y."/>
            <person name="Yang H."/>
            <person name="Yu K."/>
        </authorList>
    </citation>
    <scope>NUCLEOTIDE SEQUENCE [LARGE SCALE GENOMIC DNA]</scope>
    <source>
        <strain evidence="10">CV</strain>
    </source>
</reference>
<reference evidence="9 17" key="5">
    <citation type="journal article" date="2012" name="J. Virol.">
        <title>Complete genomic sequence of chinese virulent duck enteritis virus.</title>
        <authorList>
            <person name="Wu Y."/>
            <person name="Cheng A."/>
            <person name="Wang M."/>
            <person name="Yang Q."/>
            <person name="Zhu D."/>
            <person name="Jia R."/>
            <person name="Chen S."/>
            <person name="Zhou Y."/>
            <person name="Wang X."/>
            <person name="Chen X."/>
        </authorList>
    </citation>
    <scope>NUCLEOTIDE SEQUENCE [LARGE SCALE GENOMIC DNA]</scope>
    <source>
        <strain evidence="9">CHv</strain>
    </source>
</reference>
<dbReference type="Proteomes" id="UP000135812">
    <property type="component" value="Genome"/>
</dbReference>
<reference evidence="7 18" key="2">
    <citation type="journal article" date="2009" name="Virology">
        <title>Molecular characterization of the genome of duck enteritis virus.</title>
        <authorList>
            <person name="Li Y."/>
            <person name="Huang B."/>
            <person name="Ma X."/>
            <person name="Wu J."/>
            <person name="Li F."/>
            <person name="Ai W."/>
            <person name="Song M."/>
            <person name="Yang H."/>
        </authorList>
    </citation>
    <scope>NUCLEOTIDE SEQUENCE [LARGE SCALE GENOMIC DNA]</scope>
    <source>
        <strain evidence="7">VAC</strain>
    </source>
</reference>
<organism evidence="6">
    <name type="scientific">anatid alphaherpesvirus 1</name>
    <dbReference type="NCBI Taxonomy" id="104388"/>
    <lineage>
        <taxon>Viruses</taxon>
        <taxon>Duplodnaviria</taxon>
        <taxon>Heunggongvirae</taxon>
        <taxon>Peploviricota</taxon>
        <taxon>Herviviricetes</taxon>
        <taxon>Herpesvirales</taxon>
        <taxon>Orthoherpesviridae</taxon>
        <taxon>Alphaherpesvirinae</taxon>
        <taxon>Mardivirus</taxon>
        <taxon>Mardivirus anatidalpha1</taxon>
    </lineage>
</organism>
<dbReference type="InterPro" id="IPR029054">
    <property type="entry name" value="dUTPase-like"/>
</dbReference>
<evidence type="ECO:0000256" key="3">
    <source>
        <dbReference type="ARBA" id="ARBA00022842"/>
    </source>
</evidence>
<evidence type="ECO:0000313" key="15">
    <source>
        <dbReference type="Proteomes" id="UP000112239"/>
    </source>
</evidence>
<dbReference type="HAMAP" id="MF_04031">
    <property type="entry name" value="HSV_DUT"/>
    <property type="match status" value="1"/>
</dbReference>
<dbReference type="SUPFAM" id="SSF51283">
    <property type="entry name" value="dUTPase-like"/>
    <property type="match status" value="2"/>
</dbReference>
<evidence type="ECO:0000313" key="6">
    <source>
        <dbReference type="EMBL" id="ABP65277.1"/>
    </source>
</evidence>
<evidence type="ECO:0000313" key="20">
    <source>
        <dbReference type="Proteomes" id="UP000180937"/>
    </source>
</evidence>
<dbReference type="GeneID" id="8223334"/>
<keyword evidence="1" id="KW-0479">Metal-binding</keyword>
<reference evidence="12 16" key="7">
    <citation type="submission" date="2013-06" db="EMBL/GenBank/DDBJ databases">
        <authorList>
            <person name="Zou Z."/>
            <person name="Hu Y."/>
        </authorList>
    </citation>
    <scope>NUCLEOTIDE SEQUENCE [LARGE SCALE GENOMIC DNA]</scope>
    <source>
        <strain evidence="12">C-KCE</strain>
    </source>
</reference>
<dbReference type="EMBL" id="EF492886">
    <property type="protein sequence ID" value="ABP65277.1"/>
    <property type="molecule type" value="Genomic_DNA"/>
</dbReference>
<evidence type="ECO:0000313" key="11">
    <source>
        <dbReference type="EMBL" id="AGS78668.1"/>
    </source>
</evidence>
<evidence type="ECO:0000313" key="9">
    <source>
        <dbReference type="EMBL" id="AFC61831.1"/>
    </source>
</evidence>
<dbReference type="Pfam" id="PF00692">
    <property type="entry name" value="dUTPase"/>
    <property type="match status" value="1"/>
</dbReference>
<evidence type="ECO:0000256" key="2">
    <source>
        <dbReference type="ARBA" id="ARBA00022801"/>
    </source>
</evidence>
<reference evidence="11 15" key="6">
    <citation type="journal article" date="2013" name="Genome Announc.">
        <title>Complete genome sequence of an attenuated duck enteritis virus obtained by in vitro serial passage.</title>
        <authorList>
            <person name="Yang C."/>
            <person name="Li J."/>
            <person name="Li Q."/>
            <person name="Li H."/>
            <person name="Xia Y."/>
            <person name="Guo X."/>
            <person name="Yu K."/>
            <person name="Yang H."/>
        </authorList>
    </citation>
    <scope>NUCLEOTIDE SEQUENCE [LARGE SCALE GENOMIC DNA]</scope>
    <source>
        <strain evidence="11">K</strain>
    </source>
</reference>
<dbReference type="InterPro" id="IPR033704">
    <property type="entry name" value="dUTPase_trimeric"/>
</dbReference>
<dbReference type="EMBL" id="KF487736">
    <property type="protein sequence ID" value="AGS78668.1"/>
    <property type="molecule type" value="Genomic_DNA"/>
</dbReference>
<evidence type="ECO:0000313" key="8">
    <source>
        <dbReference type="EMBL" id="AEN80066.1"/>
    </source>
</evidence>
<feature type="domain" description="dUTPase-like" evidence="5">
    <location>
        <begin position="289"/>
        <end position="389"/>
    </location>
</feature>
<evidence type="ECO:0000313" key="19">
    <source>
        <dbReference type="Proteomes" id="UP000168285"/>
    </source>
</evidence>
<dbReference type="EMBL" id="JF999965">
    <property type="protein sequence ID" value="AEN80066.1"/>
    <property type="molecule type" value="Genomic_DNA"/>
</dbReference>
<evidence type="ECO:0000313" key="16">
    <source>
        <dbReference type="Proteomes" id="UP000114267"/>
    </source>
</evidence>
<protein>
    <submittedName>
        <fullName evidence="6">Deoxyuridine triphosphatase</fullName>
    </submittedName>
    <submittedName>
        <fullName evidence="7">UL50</fullName>
    </submittedName>
    <submittedName>
        <fullName evidence="8">dUTPase</fullName>
    </submittedName>
</protein>
<dbReference type="RefSeq" id="YP_010795323.1">
    <property type="nucleotide sequence ID" value="NC_075687.1"/>
</dbReference>
<reference evidence="8 19" key="4">
    <citation type="journal article" date="2011" name="Virus Res.">
        <title>Complete genome sequence of virulent duck enteritis virus (DEV) strain 2085 and comparison with genome sequences of virulent and attenuated DEV strains.</title>
        <authorList>
            <person name="Wang J."/>
            <person name="Hoper D."/>
            <person name="Beer M."/>
            <person name="Osterrieder N."/>
        </authorList>
    </citation>
    <scope>NUCLEOTIDE SEQUENCE [LARGE SCALE GENOMIC DNA]</scope>
    <source>
        <strain evidence="8">2085</strain>
    </source>
</reference>
<evidence type="ECO:0000259" key="5">
    <source>
        <dbReference type="Pfam" id="PF00692"/>
    </source>
</evidence>
<evidence type="ECO:0000313" key="12">
    <source>
        <dbReference type="EMBL" id="AGW24803.1"/>
    </source>
</evidence>
<dbReference type="RefSeq" id="YP_003084369.1">
    <property type="nucleotide sequence ID" value="NC_013036.1"/>
</dbReference>
<dbReference type="Proteomes" id="UP000180937">
    <property type="component" value="Segment"/>
</dbReference>
<evidence type="ECO:0000313" key="17">
    <source>
        <dbReference type="Proteomes" id="UP000135812"/>
    </source>
</evidence>
<evidence type="ECO:0000313" key="14">
    <source>
        <dbReference type="Proteomes" id="UP000098628"/>
    </source>
</evidence>
<reference evidence="13" key="10">
    <citation type="journal article" date="2015" name="Arch. Virol.">
        <title>Biological properties of a duck enteritis virus attenuated via serial passaging in chick embryo fibroblasts.</title>
        <authorList>
            <person name="Yang C."/>
            <person name="Li J."/>
            <person name="Li Q."/>
            <person name="Li L."/>
            <person name="Sun M."/>
            <person name="Li H."/>
            <person name="Xia Y."/>
            <person name="Yang H."/>
            <person name="Yu K."/>
        </authorList>
    </citation>
    <scope>NUCLEOTIDE SEQUENCE</scope>
    <source>
        <strain evidence="13">CV p80</strain>
    </source>
</reference>
<evidence type="ECO:0000256" key="1">
    <source>
        <dbReference type="ARBA" id="ARBA00022723"/>
    </source>
</evidence>
<dbReference type="GeneID" id="80532472"/>
<dbReference type="KEGG" id="vg:8223334"/>
<reference evidence="7" key="3">
    <citation type="submission" date="2009-07" db="EMBL/GenBank/DDBJ databases">
        <authorList>
            <person name="Li Y.F."/>
            <person name="Huang B."/>
        </authorList>
    </citation>
    <scope>NUCLEOTIDE SEQUENCE</scope>
    <source>
        <strain evidence="7">VAC</strain>
    </source>
</reference>
<name>A4ZX82_9ALPH</name>
<dbReference type="InterPro" id="IPR036157">
    <property type="entry name" value="dUTPase-like_sf"/>
</dbReference>